<dbReference type="InterPro" id="IPR007318">
    <property type="entry name" value="Phopholipid_MeTrfase"/>
</dbReference>
<evidence type="ECO:0000256" key="4">
    <source>
        <dbReference type="ARBA" id="ARBA00023136"/>
    </source>
</evidence>
<evidence type="ECO:0000256" key="3">
    <source>
        <dbReference type="ARBA" id="ARBA00022989"/>
    </source>
</evidence>
<dbReference type="AlphaFoldDB" id="A0A840QLY5"/>
<dbReference type="InterPro" id="IPR052527">
    <property type="entry name" value="Metal_cation-efflux_comp"/>
</dbReference>
<comment type="caution">
    <text evidence="6">The sequence shown here is derived from an EMBL/GenBank/DDBJ whole genome shotgun (WGS) entry which is preliminary data.</text>
</comment>
<keyword evidence="3 5" id="KW-1133">Transmembrane helix</keyword>
<dbReference type="PANTHER" id="PTHR43847:SF1">
    <property type="entry name" value="BLL3993 PROTEIN"/>
    <property type="match status" value="1"/>
</dbReference>
<keyword evidence="7" id="KW-1185">Reference proteome</keyword>
<feature type="transmembrane region" description="Helical" evidence="5">
    <location>
        <begin position="109"/>
        <end position="129"/>
    </location>
</feature>
<protein>
    <submittedName>
        <fullName evidence="6">Protein-S-isoprenylcysteine O-methyltransferase Ste14</fullName>
    </submittedName>
</protein>
<organism evidence="6 7">
    <name type="scientific">Texcoconibacillus texcoconensis</name>
    <dbReference type="NCBI Taxonomy" id="1095777"/>
    <lineage>
        <taxon>Bacteria</taxon>
        <taxon>Bacillati</taxon>
        <taxon>Bacillota</taxon>
        <taxon>Bacilli</taxon>
        <taxon>Bacillales</taxon>
        <taxon>Bacillaceae</taxon>
        <taxon>Texcoconibacillus</taxon>
    </lineage>
</organism>
<reference evidence="6 7" key="1">
    <citation type="submission" date="2020-08" db="EMBL/GenBank/DDBJ databases">
        <title>Genomic Encyclopedia of Type Strains, Phase IV (KMG-IV): sequencing the most valuable type-strain genomes for metagenomic binning, comparative biology and taxonomic classification.</title>
        <authorList>
            <person name="Goeker M."/>
        </authorList>
    </citation>
    <scope>NUCLEOTIDE SEQUENCE [LARGE SCALE GENOMIC DNA]</scope>
    <source>
        <strain evidence="6 7">DSM 24696</strain>
    </source>
</reference>
<dbReference type="RefSeq" id="WP_184662867.1">
    <property type="nucleotide sequence ID" value="NZ_JACHHB010000002.1"/>
</dbReference>
<dbReference type="Gene3D" id="1.20.120.1630">
    <property type="match status" value="1"/>
</dbReference>
<dbReference type="GO" id="GO:0032259">
    <property type="term" value="P:methylation"/>
    <property type="evidence" value="ECO:0007669"/>
    <property type="project" value="UniProtKB-KW"/>
</dbReference>
<dbReference type="EMBL" id="JACHHB010000002">
    <property type="protein sequence ID" value="MBB5172389.1"/>
    <property type="molecule type" value="Genomic_DNA"/>
</dbReference>
<proteinExistence type="predicted"/>
<name>A0A840QLY5_9BACI</name>
<keyword evidence="6" id="KW-0808">Transferase</keyword>
<keyword evidence="2 5" id="KW-0812">Transmembrane</keyword>
<comment type="subcellular location">
    <subcellularLocation>
        <location evidence="1">Endomembrane system</location>
        <topology evidence="1">Multi-pass membrane protein</topology>
    </subcellularLocation>
</comment>
<evidence type="ECO:0000256" key="5">
    <source>
        <dbReference type="SAM" id="Phobius"/>
    </source>
</evidence>
<keyword evidence="6" id="KW-0489">Methyltransferase</keyword>
<feature type="transmembrane region" description="Helical" evidence="5">
    <location>
        <begin position="47"/>
        <end position="68"/>
    </location>
</feature>
<evidence type="ECO:0000313" key="6">
    <source>
        <dbReference type="EMBL" id="MBB5172389.1"/>
    </source>
</evidence>
<gene>
    <name evidence="6" type="ORF">HNQ41_000533</name>
</gene>
<evidence type="ECO:0000313" key="7">
    <source>
        <dbReference type="Proteomes" id="UP000551878"/>
    </source>
</evidence>
<dbReference type="Pfam" id="PF04191">
    <property type="entry name" value="PEMT"/>
    <property type="match status" value="1"/>
</dbReference>
<dbReference type="GO" id="GO:0012505">
    <property type="term" value="C:endomembrane system"/>
    <property type="evidence" value="ECO:0007669"/>
    <property type="project" value="UniProtKB-SubCell"/>
</dbReference>
<dbReference type="Proteomes" id="UP000551878">
    <property type="component" value="Unassembled WGS sequence"/>
</dbReference>
<feature type="transmembrane region" description="Helical" evidence="5">
    <location>
        <begin position="12"/>
        <end position="35"/>
    </location>
</feature>
<dbReference type="PANTHER" id="PTHR43847">
    <property type="entry name" value="BLL3993 PROTEIN"/>
    <property type="match status" value="1"/>
</dbReference>
<evidence type="ECO:0000256" key="2">
    <source>
        <dbReference type="ARBA" id="ARBA00022692"/>
    </source>
</evidence>
<sequence length="176" mass="20074">MGNKKQASLFSHVVAILFLPFNVTVVIPALLLFFFSNEVSWGLDMPISVGVISLGSLLLLFGLMLVVLTVRQFATRGKGTLAPWNPPQKLVVSGPYQYTRNPMISGVSFILLGEVIIFGSWALLIWFVYFTVVNYTYFIVKEEPHLEKKFGEDYAEYKQNVPRLIPRRKPWQTEEK</sequence>
<dbReference type="GO" id="GO:0008168">
    <property type="term" value="F:methyltransferase activity"/>
    <property type="evidence" value="ECO:0007669"/>
    <property type="project" value="UniProtKB-KW"/>
</dbReference>
<evidence type="ECO:0000256" key="1">
    <source>
        <dbReference type="ARBA" id="ARBA00004127"/>
    </source>
</evidence>
<accession>A0A840QLY5</accession>
<keyword evidence="4 5" id="KW-0472">Membrane</keyword>